<organism evidence="3 4">
    <name type="scientific">Trichostrongylus colubriformis</name>
    <name type="common">Black scour worm</name>
    <dbReference type="NCBI Taxonomy" id="6319"/>
    <lineage>
        <taxon>Eukaryota</taxon>
        <taxon>Metazoa</taxon>
        <taxon>Ecdysozoa</taxon>
        <taxon>Nematoda</taxon>
        <taxon>Chromadorea</taxon>
        <taxon>Rhabditida</taxon>
        <taxon>Rhabditina</taxon>
        <taxon>Rhabditomorpha</taxon>
        <taxon>Strongyloidea</taxon>
        <taxon>Trichostrongylidae</taxon>
        <taxon>Trichostrongylus</taxon>
    </lineage>
</organism>
<keyword evidence="2" id="KW-0732">Signal</keyword>
<evidence type="ECO:0000256" key="2">
    <source>
        <dbReference type="SAM" id="SignalP"/>
    </source>
</evidence>
<feature type="chain" id="PRO_5042845191" evidence="2">
    <location>
        <begin position="30"/>
        <end position="174"/>
    </location>
</feature>
<gene>
    <name evidence="3" type="ORF">GCK32_016860</name>
</gene>
<comment type="caution">
    <text evidence="3">The sequence shown here is derived from an EMBL/GenBank/DDBJ whole genome shotgun (WGS) entry which is preliminary data.</text>
</comment>
<evidence type="ECO:0000313" key="3">
    <source>
        <dbReference type="EMBL" id="KAK5982827.1"/>
    </source>
</evidence>
<proteinExistence type="predicted"/>
<reference evidence="3 4" key="1">
    <citation type="submission" date="2019-10" db="EMBL/GenBank/DDBJ databases">
        <title>Assembly and Annotation for the nematode Trichostrongylus colubriformis.</title>
        <authorList>
            <person name="Martin J."/>
        </authorList>
    </citation>
    <scope>NUCLEOTIDE SEQUENCE [LARGE SCALE GENOMIC DNA]</scope>
    <source>
        <strain evidence="3">G859</strain>
        <tissue evidence="3">Whole worm</tissue>
    </source>
</reference>
<feature type="compositionally biased region" description="Basic residues" evidence="1">
    <location>
        <begin position="106"/>
        <end position="119"/>
    </location>
</feature>
<feature type="region of interest" description="Disordered" evidence="1">
    <location>
        <begin position="32"/>
        <end position="119"/>
    </location>
</feature>
<evidence type="ECO:0000313" key="4">
    <source>
        <dbReference type="Proteomes" id="UP001331761"/>
    </source>
</evidence>
<sequence>MVGLIALDANCMLILPLLILLHVMACSKSRTNRASIEPTEASKSAEPRRPSGSQEESASRQRRHSSQSRERKPLQRAPETLSRERLTKRAQPVQESQVLQKAPSKGGKRKTSTIIARRRKSLPTIEADFEPGALDQQDLLAAAEEMAKDAGGYENMDPNEEVSVETKTARMKRK</sequence>
<dbReference type="Proteomes" id="UP001331761">
    <property type="component" value="Unassembled WGS sequence"/>
</dbReference>
<feature type="region of interest" description="Disordered" evidence="1">
    <location>
        <begin position="150"/>
        <end position="174"/>
    </location>
</feature>
<evidence type="ECO:0000256" key="1">
    <source>
        <dbReference type="SAM" id="MobiDB-lite"/>
    </source>
</evidence>
<protein>
    <submittedName>
        <fullName evidence="3">Uncharacterized protein</fullName>
    </submittedName>
</protein>
<name>A0AAN8FWY3_TRICO</name>
<accession>A0AAN8FWY3</accession>
<keyword evidence="4" id="KW-1185">Reference proteome</keyword>
<dbReference type="AlphaFoldDB" id="A0AAN8FWY3"/>
<dbReference type="EMBL" id="WIXE01004689">
    <property type="protein sequence ID" value="KAK5982827.1"/>
    <property type="molecule type" value="Genomic_DNA"/>
</dbReference>
<feature type="signal peptide" evidence="2">
    <location>
        <begin position="1"/>
        <end position="29"/>
    </location>
</feature>